<dbReference type="Proteomes" id="UP001583172">
    <property type="component" value="Unassembled WGS sequence"/>
</dbReference>
<evidence type="ECO:0000313" key="2">
    <source>
        <dbReference type="EMBL" id="KAL1835658.1"/>
    </source>
</evidence>
<accession>A0ABR3V1I9</accession>
<gene>
    <name evidence="2" type="ORF">VTJ49DRAFT_6263</name>
</gene>
<feature type="signal peptide" evidence="1">
    <location>
        <begin position="1"/>
        <end position="20"/>
    </location>
</feature>
<dbReference type="EMBL" id="JAZGSY010000574">
    <property type="protein sequence ID" value="KAL1835658.1"/>
    <property type="molecule type" value="Genomic_DNA"/>
</dbReference>
<comment type="caution">
    <text evidence="2">The sequence shown here is derived from an EMBL/GenBank/DDBJ whole genome shotgun (WGS) entry which is preliminary data.</text>
</comment>
<keyword evidence="3" id="KW-1185">Reference proteome</keyword>
<evidence type="ECO:0000313" key="3">
    <source>
        <dbReference type="Proteomes" id="UP001583172"/>
    </source>
</evidence>
<organism evidence="2 3">
    <name type="scientific">Humicola insolens</name>
    <name type="common">Soft-rot fungus</name>
    <dbReference type="NCBI Taxonomy" id="85995"/>
    <lineage>
        <taxon>Eukaryota</taxon>
        <taxon>Fungi</taxon>
        <taxon>Dikarya</taxon>
        <taxon>Ascomycota</taxon>
        <taxon>Pezizomycotina</taxon>
        <taxon>Sordariomycetes</taxon>
        <taxon>Sordariomycetidae</taxon>
        <taxon>Sordariales</taxon>
        <taxon>Chaetomiaceae</taxon>
        <taxon>Mycothermus</taxon>
    </lineage>
</organism>
<proteinExistence type="predicted"/>
<feature type="chain" id="PRO_5046145733" evidence="1">
    <location>
        <begin position="21"/>
        <end position="419"/>
    </location>
</feature>
<keyword evidence="1" id="KW-0732">Signal</keyword>
<reference evidence="2 3" key="1">
    <citation type="journal article" date="2024" name="Commun. Biol.">
        <title>Comparative genomic analysis of thermophilic fungi reveals convergent evolutionary adaptations and gene losses.</title>
        <authorList>
            <person name="Steindorff A.S."/>
            <person name="Aguilar-Pontes M.V."/>
            <person name="Robinson A.J."/>
            <person name="Andreopoulos B."/>
            <person name="LaButti K."/>
            <person name="Kuo A."/>
            <person name="Mondo S."/>
            <person name="Riley R."/>
            <person name="Otillar R."/>
            <person name="Haridas S."/>
            <person name="Lipzen A."/>
            <person name="Grimwood J."/>
            <person name="Schmutz J."/>
            <person name="Clum A."/>
            <person name="Reid I.D."/>
            <person name="Moisan M.C."/>
            <person name="Butler G."/>
            <person name="Nguyen T.T.M."/>
            <person name="Dewar K."/>
            <person name="Conant G."/>
            <person name="Drula E."/>
            <person name="Henrissat B."/>
            <person name="Hansel C."/>
            <person name="Singer S."/>
            <person name="Hutchinson M.I."/>
            <person name="de Vries R.P."/>
            <person name="Natvig D.O."/>
            <person name="Powell A.J."/>
            <person name="Tsang A."/>
            <person name="Grigoriev I.V."/>
        </authorList>
    </citation>
    <scope>NUCLEOTIDE SEQUENCE [LARGE SCALE GENOMIC DNA]</scope>
    <source>
        <strain evidence="2 3">CBS 620.91</strain>
    </source>
</reference>
<evidence type="ECO:0000256" key="1">
    <source>
        <dbReference type="SAM" id="SignalP"/>
    </source>
</evidence>
<protein>
    <submittedName>
        <fullName evidence="2">Uncharacterized protein</fullName>
    </submittedName>
</protein>
<sequence length="419" mass="44254">MRSPAPIISLVGGLAATALAQDAIATCELDGWSSCLPPSASLKTRDFSHMTLTGLFRRQSVDECPEEDKLCSGGLQPPELTPITLPLVCGKKPTSNSVTVSYGICPTQATWCIIFDLDGTGLEQPKLQISANPLADATTFEYNEYCSDKQCAVPIQVLTRNLGLTALADFCAAQPLWVALQSGVNGETCWADGEPIAPKKVKRTKCKPDPQTEAMQFPVSFDCPVLPTVCCCCRQATTEPPKVCSAGVWAAPSDSASELKELGCTDGPGFYAPLPAEEASAGVLFHMRKILADGDYEPVGLAQITINSDDTGESACATVIVGLTSVAHLLSVNRVRVHITCEDPATALGSSCADPSVYSIDSGCLVGNVQSTHLVQSCEVPSCPDVYYAIVYTDANEAFQDESTAPEVCPAPVCTEAEE</sequence>
<name>A0ABR3V1I9_HUMIN</name>